<organism evidence="7 8">
    <name type="scientific">Pseudonocardia parietis</name>
    <dbReference type="NCBI Taxonomy" id="570936"/>
    <lineage>
        <taxon>Bacteria</taxon>
        <taxon>Bacillati</taxon>
        <taxon>Actinomycetota</taxon>
        <taxon>Actinomycetes</taxon>
        <taxon>Pseudonocardiales</taxon>
        <taxon>Pseudonocardiaceae</taxon>
        <taxon>Pseudonocardia</taxon>
    </lineage>
</organism>
<evidence type="ECO:0000256" key="2">
    <source>
        <dbReference type="ARBA" id="ARBA00022475"/>
    </source>
</evidence>
<proteinExistence type="predicted"/>
<dbReference type="EMBL" id="JAGINU010000001">
    <property type="protein sequence ID" value="MBP2370460.1"/>
    <property type="molecule type" value="Genomic_DNA"/>
</dbReference>
<keyword evidence="3 6" id="KW-0812">Transmembrane</keyword>
<feature type="transmembrane region" description="Helical" evidence="6">
    <location>
        <begin position="519"/>
        <end position="538"/>
    </location>
</feature>
<feature type="transmembrane region" description="Helical" evidence="6">
    <location>
        <begin position="192"/>
        <end position="214"/>
    </location>
</feature>
<reference evidence="7 8" key="1">
    <citation type="submission" date="2021-03" db="EMBL/GenBank/DDBJ databases">
        <title>Sequencing the genomes of 1000 actinobacteria strains.</title>
        <authorList>
            <person name="Klenk H.-P."/>
        </authorList>
    </citation>
    <scope>NUCLEOTIDE SEQUENCE [LARGE SCALE GENOMIC DNA]</scope>
    <source>
        <strain evidence="7 8">DSM 45256</strain>
    </source>
</reference>
<feature type="transmembrane region" description="Helical" evidence="6">
    <location>
        <begin position="234"/>
        <end position="254"/>
    </location>
</feature>
<evidence type="ECO:0000256" key="4">
    <source>
        <dbReference type="ARBA" id="ARBA00022989"/>
    </source>
</evidence>
<evidence type="ECO:0000256" key="1">
    <source>
        <dbReference type="ARBA" id="ARBA00004651"/>
    </source>
</evidence>
<gene>
    <name evidence="7" type="ORF">JOF36_006156</name>
</gene>
<keyword evidence="2" id="KW-1003">Cell membrane</keyword>
<keyword evidence="4 6" id="KW-1133">Transmembrane helix</keyword>
<feature type="transmembrane region" description="Helical" evidence="6">
    <location>
        <begin position="60"/>
        <end position="83"/>
    </location>
</feature>
<evidence type="ECO:0000313" key="8">
    <source>
        <dbReference type="Proteomes" id="UP001519295"/>
    </source>
</evidence>
<dbReference type="Gene3D" id="1.20.1740.10">
    <property type="entry name" value="Amino acid/polyamine transporter I"/>
    <property type="match status" value="1"/>
</dbReference>
<feature type="transmembrane region" description="Helical" evidence="6">
    <location>
        <begin position="388"/>
        <end position="412"/>
    </location>
</feature>
<dbReference type="InterPro" id="IPR002293">
    <property type="entry name" value="AA/rel_permease1"/>
</dbReference>
<dbReference type="PANTHER" id="PTHR42770">
    <property type="entry name" value="AMINO ACID TRANSPORTER-RELATED"/>
    <property type="match status" value="1"/>
</dbReference>
<keyword evidence="5 6" id="KW-0472">Membrane</keyword>
<sequence length="540" mass="57250">MADIAPDPERTASPQGTADDDRLHRTLDWKGGFWIASGVPALVLFSIGTIASTIGAPSVLVWAVSISFGLIQSFIWAEIAGLFPRKSGGASVYGAMAWVRYSKFIAPLSVWCNWLAWSPVLMIGSSLAAGYVLTALFPADAVVNTWSLTLLPLDFLQDGLALRINATFVVAALFLLLVFALQHGGILRAARVQTIIGLAVLVPLLVIGLVPLITGDVMSSNFTPFVPLSGAWDLSGWTLLAGGLFLAAWSAYAFETSICYTAEFRDPGRDTVRAILAAGLACLVIYLLVPIAFQGVLGVERLAEPGIVDGDGVGQAMTEIVGGGPIAANLLIVMLVLALLLTIMTTMAGSSRTLYQGSRDGWLPRFLSHTNRHGAPTRAMWTDLVFNLMLLLLSDTVFVLAASTVCYMIFNFLNLNAGWMHRVDNPSAPRPFRAPTVLLAMGTVLAFVNALLLGWGSSVWGGGALVFGLVGAAVIVPVFVYRHFIQDGGVFPATMYEDLPTADGGRSGVLERRAGIRPYLVIAGGVGMVVIGQVLAAVSA</sequence>
<dbReference type="Proteomes" id="UP001519295">
    <property type="component" value="Unassembled WGS sequence"/>
</dbReference>
<keyword evidence="8" id="KW-1185">Reference proteome</keyword>
<feature type="transmembrane region" description="Helical" evidence="6">
    <location>
        <begin position="459"/>
        <end position="481"/>
    </location>
</feature>
<dbReference type="PIRSF" id="PIRSF006060">
    <property type="entry name" value="AA_transporter"/>
    <property type="match status" value="1"/>
</dbReference>
<evidence type="ECO:0000256" key="6">
    <source>
        <dbReference type="SAM" id="Phobius"/>
    </source>
</evidence>
<comment type="subcellular location">
    <subcellularLocation>
        <location evidence="1">Cell membrane</location>
        <topology evidence="1">Multi-pass membrane protein</topology>
    </subcellularLocation>
</comment>
<comment type="caution">
    <text evidence="7">The sequence shown here is derived from an EMBL/GenBank/DDBJ whole genome shotgun (WGS) entry which is preliminary data.</text>
</comment>
<dbReference type="RefSeq" id="WP_210033757.1">
    <property type="nucleotide sequence ID" value="NZ_JAGINU010000001.1"/>
</dbReference>
<name>A0ABS4W2L7_9PSEU</name>
<feature type="transmembrane region" description="Helical" evidence="6">
    <location>
        <begin position="160"/>
        <end position="180"/>
    </location>
</feature>
<evidence type="ECO:0000256" key="5">
    <source>
        <dbReference type="ARBA" id="ARBA00023136"/>
    </source>
</evidence>
<feature type="transmembrane region" description="Helical" evidence="6">
    <location>
        <begin position="32"/>
        <end position="54"/>
    </location>
</feature>
<feature type="transmembrane region" description="Helical" evidence="6">
    <location>
        <begin position="432"/>
        <end position="452"/>
    </location>
</feature>
<feature type="transmembrane region" description="Helical" evidence="6">
    <location>
        <begin position="274"/>
        <end position="293"/>
    </location>
</feature>
<dbReference type="Pfam" id="PF13520">
    <property type="entry name" value="AA_permease_2"/>
    <property type="match status" value="1"/>
</dbReference>
<protein>
    <submittedName>
        <fullName evidence="7">Amino acid transporter</fullName>
    </submittedName>
</protein>
<dbReference type="InterPro" id="IPR050367">
    <property type="entry name" value="APC_superfamily"/>
</dbReference>
<dbReference type="PANTHER" id="PTHR42770:SF11">
    <property type="entry name" value="INNER MEMBRANE TRANSPORT PROTEIN YBAT"/>
    <property type="match status" value="1"/>
</dbReference>
<evidence type="ECO:0000313" key="7">
    <source>
        <dbReference type="EMBL" id="MBP2370460.1"/>
    </source>
</evidence>
<evidence type="ECO:0000256" key="3">
    <source>
        <dbReference type="ARBA" id="ARBA00022692"/>
    </source>
</evidence>
<feature type="transmembrane region" description="Helical" evidence="6">
    <location>
        <begin position="326"/>
        <end position="349"/>
    </location>
</feature>
<feature type="transmembrane region" description="Helical" evidence="6">
    <location>
        <begin position="104"/>
        <end position="137"/>
    </location>
</feature>
<accession>A0ABS4W2L7</accession>